<keyword evidence="1" id="KW-1133">Transmembrane helix</keyword>
<proteinExistence type="predicted"/>
<keyword evidence="1" id="KW-0472">Membrane</keyword>
<evidence type="ECO:0008006" key="4">
    <source>
        <dbReference type="Google" id="ProtNLM"/>
    </source>
</evidence>
<sequence>MARLFECEFSLVFPMVMLYLIVRTLLPLLAFVLAWWLLARLIDARVARLPRVPLNLPAHSSSPRRKDRCIYARKLRRKPGLRTATRAAAAPRSWRLAAAVLSIGVLAATVVATPDGARFQVMVGNVMGYPGTIIEVRVPAAAQPVVLQAWRPVLAHLGRPVAMRYPIARTGGEHEAHAVVPVQVRLQGDRLQVAIARPVDAEMLRAELARLAGLPIEAIDVQQRDVAPWRESGWRPLPGP</sequence>
<accession>A0AAX1IEQ7</accession>
<evidence type="ECO:0000256" key="1">
    <source>
        <dbReference type="SAM" id="Phobius"/>
    </source>
</evidence>
<dbReference type="AlphaFoldDB" id="A0AAX1IEQ7"/>
<protein>
    <recommendedName>
        <fullName evidence="4">Transmembrane protein</fullName>
    </recommendedName>
</protein>
<organism evidence="2 3">
    <name type="scientific">Stenotrophomonas maltophilia</name>
    <name type="common">Pseudomonas maltophilia</name>
    <name type="synonym">Xanthomonas maltophilia</name>
    <dbReference type="NCBI Taxonomy" id="40324"/>
    <lineage>
        <taxon>Bacteria</taxon>
        <taxon>Pseudomonadati</taxon>
        <taxon>Pseudomonadota</taxon>
        <taxon>Gammaproteobacteria</taxon>
        <taxon>Lysobacterales</taxon>
        <taxon>Lysobacteraceae</taxon>
        <taxon>Stenotrophomonas</taxon>
        <taxon>Stenotrophomonas maltophilia group</taxon>
    </lineage>
</organism>
<reference evidence="2 3" key="1">
    <citation type="submission" date="2020-08" db="EMBL/GenBank/DDBJ databases">
        <title>Phenotypic and transcriptomic analysis of seven clinical Stenotrophomonas maltophilia isolates identify a small set of shared and commonly regulated genes involved in biofilm lifestyle.</title>
        <authorList>
            <person name="Alio I."/>
            <person name="Gudzuhn M."/>
            <person name="Streit W."/>
        </authorList>
    </citation>
    <scope>NUCLEOTIDE SEQUENCE [LARGE SCALE GENOMIC DNA]</scope>
    <source>
        <strain evidence="2 3">UHH_SKK55</strain>
    </source>
</reference>
<feature type="transmembrane region" description="Helical" evidence="1">
    <location>
        <begin position="12"/>
        <end position="38"/>
    </location>
</feature>
<dbReference type="Proteomes" id="UP000515598">
    <property type="component" value="Chromosome"/>
</dbReference>
<gene>
    <name evidence="2" type="ORF">GPNADHDJ_03017</name>
</gene>
<keyword evidence="1" id="KW-0812">Transmembrane</keyword>
<feature type="transmembrane region" description="Helical" evidence="1">
    <location>
        <begin position="94"/>
        <end position="112"/>
    </location>
</feature>
<evidence type="ECO:0000313" key="2">
    <source>
        <dbReference type="EMBL" id="QNG78797.1"/>
    </source>
</evidence>
<evidence type="ECO:0000313" key="3">
    <source>
        <dbReference type="Proteomes" id="UP000515598"/>
    </source>
</evidence>
<dbReference type="EMBL" id="CP060025">
    <property type="protein sequence ID" value="QNG78797.1"/>
    <property type="molecule type" value="Genomic_DNA"/>
</dbReference>
<name>A0AAX1IEQ7_STEMA</name>